<dbReference type="InterPro" id="IPR045313">
    <property type="entry name" value="CBR1-like"/>
</dbReference>
<proteinExistence type="inferred from homology"/>
<dbReference type="PRINTS" id="PR00081">
    <property type="entry name" value="GDHRDH"/>
</dbReference>
<evidence type="ECO:0000313" key="6">
    <source>
        <dbReference type="EMBL" id="KXK63137.1"/>
    </source>
</evidence>
<keyword evidence="3" id="KW-0560">Oxidoreductase</keyword>
<dbReference type="GO" id="GO:0016616">
    <property type="term" value="F:oxidoreductase activity, acting on the CH-OH group of donors, NAD or NADP as acceptor"/>
    <property type="evidence" value="ECO:0007669"/>
    <property type="project" value="InterPro"/>
</dbReference>
<evidence type="ECO:0000256" key="1">
    <source>
        <dbReference type="ARBA" id="ARBA00006484"/>
    </source>
</evidence>
<dbReference type="AlphaFoldDB" id="A0A136PXQ9"/>
<dbReference type="CDD" id="cd05324">
    <property type="entry name" value="carb_red_PTCR-like_SDR_c"/>
    <property type="match status" value="1"/>
</dbReference>
<evidence type="ECO:0000313" key="7">
    <source>
        <dbReference type="Proteomes" id="UP000070620"/>
    </source>
</evidence>
<dbReference type="PANTHER" id="PTHR43490">
    <property type="entry name" value="(+)-NEOMENTHOL DEHYDROGENASE"/>
    <property type="match status" value="1"/>
</dbReference>
<dbReference type="Proteomes" id="UP000070620">
    <property type="component" value="Unassembled WGS sequence"/>
</dbReference>
<comment type="similarity">
    <text evidence="1 4">Belongs to the short-chain dehydrogenases/reductases (SDR) family.</text>
</comment>
<name>A0A136PXQ9_9ACTN</name>
<evidence type="ECO:0000256" key="2">
    <source>
        <dbReference type="ARBA" id="ARBA00022857"/>
    </source>
</evidence>
<evidence type="ECO:0000259" key="5">
    <source>
        <dbReference type="SMART" id="SM00822"/>
    </source>
</evidence>
<evidence type="ECO:0000256" key="3">
    <source>
        <dbReference type="ARBA" id="ARBA00023002"/>
    </source>
</evidence>
<feature type="domain" description="Ketoreductase" evidence="5">
    <location>
        <begin position="6"/>
        <end position="171"/>
    </location>
</feature>
<dbReference type="PANTHER" id="PTHR43490:SF99">
    <property type="entry name" value="SHORT-CHAIN DEHYDROGENASE_REDUCTASE"/>
    <property type="match status" value="1"/>
</dbReference>
<dbReference type="InterPro" id="IPR057326">
    <property type="entry name" value="KR_dom"/>
</dbReference>
<accession>A0A136PXQ9</accession>
<dbReference type="InterPro" id="IPR036291">
    <property type="entry name" value="NAD(P)-bd_dom_sf"/>
</dbReference>
<protein>
    <submittedName>
        <fullName evidence="6">Dehydrogenase</fullName>
    </submittedName>
</protein>
<comment type="caution">
    <text evidence="6">The sequence shown here is derived from an EMBL/GenBank/DDBJ whole genome shotgun (WGS) entry which is preliminary data.</text>
</comment>
<organism evidence="6 7">
    <name type="scientific">Micromonospora rosaria</name>
    <dbReference type="NCBI Taxonomy" id="47874"/>
    <lineage>
        <taxon>Bacteria</taxon>
        <taxon>Bacillati</taxon>
        <taxon>Actinomycetota</taxon>
        <taxon>Actinomycetes</taxon>
        <taxon>Micromonosporales</taxon>
        <taxon>Micromonosporaceae</taxon>
        <taxon>Micromonospora</taxon>
    </lineage>
</organism>
<dbReference type="SMART" id="SM00822">
    <property type="entry name" value="PKS_KR"/>
    <property type="match status" value="1"/>
</dbReference>
<reference evidence="6 7" key="1">
    <citation type="submission" date="2016-01" db="EMBL/GenBank/DDBJ databases">
        <title>Whole genome sequence and analysis of Micromonospora rosaria DSM 803, which can produce antibacterial substance rosamicin.</title>
        <authorList>
            <person name="Yang H."/>
            <person name="He X."/>
            <person name="Zhu D."/>
        </authorList>
    </citation>
    <scope>NUCLEOTIDE SEQUENCE [LARGE SCALE GENOMIC DNA]</scope>
    <source>
        <strain evidence="6 7">DSM 803</strain>
    </source>
</reference>
<keyword evidence="2" id="KW-0521">NADP</keyword>
<dbReference type="SUPFAM" id="SSF51735">
    <property type="entry name" value="NAD(P)-binding Rossmann-fold domains"/>
    <property type="match status" value="1"/>
</dbReference>
<evidence type="ECO:0000256" key="4">
    <source>
        <dbReference type="RuleBase" id="RU000363"/>
    </source>
</evidence>
<keyword evidence="7" id="KW-1185">Reference proteome</keyword>
<dbReference type="PRINTS" id="PR00080">
    <property type="entry name" value="SDRFAMILY"/>
</dbReference>
<gene>
    <name evidence="6" type="ORF">AWW66_04760</name>
</gene>
<dbReference type="RefSeq" id="WP_067360347.1">
    <property type="nucleotide sequence ID" value="NZ_JBIUBN010000001.1"/>
</dbReference>
<sequence>MTGSGEVALVTGGNRGLGRETARQLAHKGVTVLLGSRDPGRGAAVAAELATEGAHVVPVPLDVTDPASVAAVARQLTDGLGRLDILVNNAGAFRPATAVATTAPTMREIFEVNVFGVVTVTQALLPLLARSPAPRIVNVSSTTASLALTADGADLPGDASVRMAYTAAKAALNMLTIQYARAFRDDPEHAHVKINSATPGYTATDMNAFRGTRSVHDGARIIVDLATLPADGPTGGFFDDQGPVPW</sequence>
<dbReference type="InterPro" id="IPR002347">
    <property type="entry name" value="SDR_fam"/>
</dbReference>
<dbReference type="EMBL" id="LRQV01000009">
    <property type="protein sequence ID" value="KXK63137.1"/>
    <property type="molecule type" value="Genomic_DNA"/>
</dbReference>
<dbReference type="Pfam" id="PF00106">
    <property type="entry name" value="adh_short"/>
    <property type="match status" value="1"/>
</dbReference>
<dbReference type="Gene3D" id="3.40.50.720">
    <property type="entry name" value="NAD(P)-binding Rossmann-like Domain"/>
    <property type="match status" value="1"/>
</dbReference>